<evidence type="ECO:0000313" key="2">
    <source>
        <dbReference type="EMBL" id="VWC94918.1"/>
    </source>
</evidence>
<dbReference type="Gene3D" id="3.90.1720.10">
    <property type="entry name" value="endopeptidase domain like (from Nostoc punctiforme)"/>
    <property type="match status" value="1"/>
</dbReference>
<protein>
    <recommendedName>
        <fullName evidence="4">Permuted papain-like amidase enzyme, YaeF/YiiX, C92 family</fullName>
    </recommendedName>
</protein>
<evidence type="ECO:0000313" key="3">
    <source>
        <dbReference type="Proteomes" id="UP000494109"/>
    </source>
</evidence>
<proteinExistence type="predicted"/>
<sequence length="194" mass="20723">MTTRTETAAYESHHTAPRDARDTDRTMPLATVRTLAASAHVGDLVFIRVPANAPRDAAGATGSTGSTGAWANRFGIVVDTSGDEPVIAESAFAWTKLTPLSRFVARTDGGRIALARRVAAPTADAQRQVHASAEQRIDALLGNRFNLRTRRGFCASYVSDVLGADRDATPAALLRSGTLSLEFDGIVFDPRRQS</sequence>
<dbReference type="EMBL" id="CABVQS010000004">
    <property type="protein sequence ID" value="VWC94918.1"/>
    <property type="molecule type" value="Genomic_DNA"/>
</dbReference>
<evidence type="ECO:0008006" key="4">
    <source>
        <dbReference type="Google" id="ProtNLM"/>
    </source>
</evidence>
<gene>
    <name evidence="2" type="ORF">BCO71033_01385</name>
</gene>
<dbReference type="AlphaFoldDB" id="A0A6P2WCD1"/>
<organism evidence="2 3">
    <name type="scientific">Burkholderia contaminans</name>
    <dbReference type="NCBI Taxonomy" id="488447"/>
    <lineage>
        <taxon>Bacteria</taxon>
        <taxon>Pseudomonadati</taxon>
        <taxon>Pseudomonadota</taxon>
        <taxon>Betaproteobacteria</taxon>
        <taxon>Burkholderiales</taxon>
        <taxon>Burkholderiaceae</taxon>
        <taxon>Burkholderia</taxon>
        <taxon>Burkholderia cepacia complex</taxon>
    </lineage>
</organism>
<evidence type="ECO:0000256" key="1">
    <source>
        <dbReference type="SAM" id="MobiDB-lite"/>
    </source>
</evidence>
<feature type="compositionally biased region" description="Basic and acidic residues" evidence="1">
    <location>
        <begin position="11"/>
        <end position="24"/>
    </location>
</feature>
<dbReference type="SUPFAM" id="SSF54001">
    <property type="entry name" value="Cysteine proteinases"/>
    <property type="match status" value="1"/>
</dbReference>
<feature type="region of interest" description="Disordered" evidence="1">
    <location>
        <begin position="1"/>
        <end position="24"/>
    </location>
</feature>
<dbReference type="InterPro" id="IPR038765">
    <property type="entry name" value="Papain-like_cys_pep_sf"/>
</dbReference>
<dbReference type="RefSeq" id="WP_089485983.1">
    <property type="nucleotide sequence ID" value="NZ_CABVQS010000004.1"/>
</dbReference>
<dbReference type="Pfam" id="PF05708">
    <property type="entry name" value="Peptidase_C92"/>
    <property type="match status" value="1"/>
</dbReference>
<accession>A0A6P2WCD1</accession>
<reference evidence="2 3" key="1">
    <citation type="submission" date="2019-09" db="EMBL/GenBank/DDBJ databases">
        <authorList>
            <person name="Depoorter E."/>
        </authorList>
    </citation>
    <scope>NUCLEOTIDE SEQUENCE [LARGE SCALE GENOMIC DNA]</scope>
    <source>
        <strain evidence="2">R-71033</strain>
    </source>
</reference>
<dbReference type="Proteomes" id="UP000494109">
    <property type="component" value="Unassembled WGS sequence"/>
</dbReference>
<name>A0A6P2WCD1_9BURK</name>
<dbReference type="InterPro" id="IPR024453">
    <property type="entry name" value="Peptidase_C92"/>
</dbReference>